<sequence>MLKSLPPSVPSKILFNLIKSAQKDPKLPPANSTSAFWQEPPSSISTIQSPTLPTQTDYAIIGSGVTACSVAHNLLSQLPPDSKSTVTIFEARNLCSGATGRNGGHLLSPIPEEFCNVEKFYGKEEAVKIARFCDRTLEKMHALPELGGEELVREAEVRKVKAVTGFWDEAKLEEAKRGMERYLELVVGEKKEGREGFKVLSREEAEKEFNLKSPIGAIQTPAGAFWPYRLITGLYSLLLTQYPTRFSIDTRTPITVITHSPTTNPTHPYTLTTPRGPVHATKVIHCTNGWAGHLLPGMRGKIYPIRGTMSVQSPSPSLPREGGEKSWSTIDKTTYDPKDGSFSYGMYYITQNAHTGDVFIGGEKQSLEEILTADDSGVSSISKSTLEGVLPSIFATGWKEGQSPEVKSLWSGILAFTPDQLPWVGKVPKSVTGRGGDGEWVAAGFNGYGMPLCWGCGEAVAGMLVGKEDSVREWLPRSFETTGKRLNSLFSTPEAGVVGMLGVELGWVMMGRLVVGWIGRVVKGWVSSRLGGK</sequence>
<protein>
    <recommendedName>
        <fullName evidence="2">FAD dependent oxidoreductase domain-containing protein</fullName>
    </recommendedName>
</protein>
<evidence type="ECO:0000259" key="2">
    <source>
        <dbReference type="Pfam" id="PF01266"/>
    </source>
</evidence>
<dbReference type="AlphaFoldDB" id="A0A1X7S875"/>
<dbReference type="Proteomes" id="UP000215127">
    <property type="component" value="Chromosome 12"/>
</dbReference>
<feature type="region of interest" description="Disordered" evidence="1">
    <location>
        <begin position="310"/>
        <end position="332"/>
    </location>
</feature>
<dbReference type="STRING" id="1276538.A0A1X7S875"/>
<gene>
    <name evidence="3" type="ORF">ZT3D7_G11048</name>
</gene>
<dbReference type="SUPFAM" id="SSF51905">
    <property type="entry name" value="FAD/NAD(P)-binding domain"/>
    <property type="match status" value="1"/>
</dbReference>
<dbReference type="Gene3D" id="3.50.50.60">
    <property type="entry name" value="FAD/NAD(P)-binding domain"/>
    <property type="match status" value="1"/>
</dbReference>
<dbReference type="PANTHER" id="PTHR13847">
    <property type="entry name" value="SARCOSINE DEHYDROGENASE-RELATED"/>
    <property type="match status" value="1"/>
</dbReference>
<feature type="domain" description="FAD dependent oxidoreductase" evidence="2">
    <location>
        <begin position="57"/>
        <end position="461"/>
    </location>
</feature>
<dbReference type="InterPro" id="IPR036188">
    <property type="entry name" value="FAD/NAD-bd_sf"/>
</dbReference>
<evidence type="ECO:0000256" key="1">
    <source>
        <dbReference type="SAM" id="MobiDB-lite"/>
    </source>
</evidence>
<feature type="compositionally biased region" description="Low complexity" evidence="1">
    <location>
        <begin position="40"/>
        <end position="49"/>
    </location>
</feature>
<name>A0A1X7S875_ZYMT9</name>
<reference evidence="3 4" key="1">
    <citation type="submission" date="2016-06" db="EMBL/GenBank/DDBJ databases">
        <authorList>
            <person name="Kjaerup R.B."/>
            <person name="Dalgaard T.S."/>
            <person name="Juul-Madsen H.R."/>
        </authorList>
    </citation>
    <scope>NUCLEOTIDE SEQUENCE [LARGE SCALE GENOMIC DNA]</scope>
</reference>
<dbReference type="Gene3D" id="3.30.9.10">
    <property type="entry name" value="D-Amino Acid Oxidase, subunit A, domain 2"/>
    <property type="match status" value="1"/>
</dbReference>
<keyword evidence="4" id="KW-1185">Reference proteome</keyword>
<dbReference type="PANTHER" id="PTHR13847:SF213">
    <property type="entry name" value="DEPENDENT OXIDOREDUCTASE, PUTATIVE-RELATED"/>
    <property type="match status" value="1"/>
</dbReference>
<dbReference type="EMBL" id="LT853703">
    <property type="protein sequence ID" value="SMQ55893.1"/>
    <property type="molecule type" value="Genomic_DNA"/>
</dbReference>
<dbReference type="InterPro" id="IPR006076">
    <property type="entry name" value="FAD-dep_OxRdtase"/>
</dbReference>
<evidence type="ECO:0000313" key="3">
    <source>
        <dbReference type="EMBL" id="SMQ55893.1"/>
    </source>
</evidence>
<proteinExistence type="predicted"/>
<feature type="region of interest" description="Disordered" evidence="1">
    <location>
        <begin position="25"/>
        <end position="49"/>
    </location>
</feature>
<accession>A0A1X7S875</accession>
<evidence type="ECO:0000313" key="4">
    <source>
        <dbReference type="Proteomes" id="UP000215127"/>
    </source>
</evidence>
<dbReference type="GO" id="GO:0005737">
    <property type="term" value="C:cytoplasm"/>
    <property type="evidence" value="ECO:0007669"/>
    <property type="project" value="TreeGrafter"/>
</dbReference>
<organism evidence="3 4">
    <name type="scientific">Zymoseptoria tritici (strain ST99CH_3D7)</name>
    <dbReference type="NCBI Taxonomy" id="1276538"/>
    <lineage>
        <taxon>Eukaryota</taxon>
        <taxon>Fungi</taxon>
        <taxon>Dikarya</taxon>
        <taxon>Ascomycota</taxon>
        <taxon>Pezizomycotina</taxon>
        <taxon>Dothideomycetes</taxon>
        <taxon>Dothideomycetidae</taxon>
        <taxon>Mycosphaerellales</taxon>
        <taxon>Mycosphaerellaceae</taxon>
        <taxon>Zymoseptoria</taxon>
    </lineage>
</organism>
<dbReference type="Pfam" id="PF01266">
    <property type="entry name" value="DAO"/>
    <property type="match status" value="1"/>
</dbReference>